<sequence>MSAPTNLETTGFVSSRFVSQTELDEAALRKQEEWKAAYARLGQEPPPQETEGEYDPRSLYERLHAQKETKREQWDEKMRMANQFRGLEADELQFLDETAQQERDRQRKVEQQDREELALFNLTTATPAATSSTSTTPKLATGGGKNKVKTLLKGVIRRKDTSIQRPRTTASVQELQAPANHVHDDDATSPVSPVSESSSKRKRSAVTLQPPPPPPQRVKATLAPALGALGGYESGSGSDDDGDADDVSGDGDPVDGQTKKAKLA</sequence>
<reference evidence="1" key="1">
    <citation type="submission" date="2023-04" db="EMBL/GenBank/DDBJ databases">
        <title>Draft Genome sequencing of Naganishia species isolated from polar environments using Oxford Nanopore Technology.</title>
        <authorList>
            <person name="Leo P."/>
            <person name="Venkateswaran K."/>
        </authorList>
    </citation>
    <scope>NUCLEOTIDE SEQUENCE</scope>
    <source>
        <strain evidence="1">MNA-CCFEE 5261</strain>
    </source>
</reference>
<protein>
    <submittedName>
        <fullName evidence="1">Uncharacterized protein</fullName>
    </submittedName>
</protein>
<keyword evidence="2" id="KW-1185">Reference proteome</keyword>
<dbReference type="EMBL" id="JASBWR010000139">
    <property type="protein sequence ID" value="KAJ9092059.1"/>
    <property type="molecule type" value="Genomic_DNA"/>
</dbReference>
<organism evidence="1 2">
    <name type="scientific">Naganishia cerealis</name>
    <dbReference type="NCBI Taxonomy" id="610337"/>
    <lineage>
        <taxon>Eukaryota</taxon>
        <taxon>Fungi</taxon>
        <taxon>Dikarya</taxon>
        <taxon>Basidiomycota</taxon>
        <taxon>Agaricomycotina</taxon>
        <taxon>Tremellomycetes</taxon>
        <taxon>Filobasidiales</taxon>
        <taxon>Filobasidiaceae</taxon>
        <taxon>Naganishia</taxon>
    </lineage>
</organism>
<comment type="caution">
    <text evidence="1">The sequence shown here is derived from an EMBL/GenBank/DDBJ whole genome shotgun (WGS) entry which is preliminary data.</text>
</comment>
<dbReference type="Proteomes" id="UP001241377">
    <property type="component" value="Unassembled WGS sequence"/>
</dbReference>
<proteinExistence type="predicted"/>
<name>A0ACC2UYM7_9TREE</name>
<accession>A0ACC2UYM7</accession>
<evidence type="ECO:0000313" key="2">
    <source>
        <dbReference type="Proteomes" id="UP001241377"/>
    </source>
</evidence>
<gene>
    <name evidence="1" type="ORF">QFC19_008833</name>
</gene>
<evidence type="ECO:0000313" key="1">
    <source>
        <dbReference type="EMBL" id="KAJ9092059.1"/>
    </source>
</evidence>